<dbReference type="EMBL" id="OC322057">
    <property type="protein sequence ID" value="CAD7411160.1"/>
    <property type="molecule type" value="Genomic_DNA"/>
</dbReference>
<organism evidence="12">
    <name type="scientific">Timema cristinae</name>
    <name type="common">Walking stick</name>
    <dbReference type="NCBI Taxonomy" id="61476"/>
    <lineage>
        <taxon>Eukaryota</taxon>
        <taxon>Metazoa</taxon>
        <taxon>Ecdysozoa</taxon>
        <taxon>Arthropoda</taxon>
        <taxon>Hexapoda</taxon>
        <taxon>Insecta</taxon>
        <taxon>Pterygota</taxon>
        <taxon>Neoptera</taxon>
        <taxon>Polyneoptera</taxon>
        <taxon>Phasmatodea</taxon>
        <taxon>Timematodea</taxon>
        <taxon>Timematoidea</taxon>
        <taxon>Timematidae</taxon>
        <taxon>Timema</taxon>
    </lineage>
</organism>
<comment type="subunit">
    <text evidence="8">Homodimer. The CSTF complex is composed of CSTF1 (50 kDa subunit), CSTF2 (64 kDa subunit) and CSTF3 (77 kDa subunit). Interacts (via repeats WD) directly with CSTF3. Interacts (via repeat WD6) with BARD1. Interacts with ERCC6.</text>
</comment>
<dbReference type="GO" id="GO:0031124">
    <property type="term" value="P:mRNA 3'-end processing"/>
    <property type="evidence" value="ECO:0007669"/>
    <property type="project" value="InterPro"/>
</dbReference>
<dbReference type="SUPFAM" id="SSF50978">
    <property type="entry name" value="WD40 repeat-like"/>
    <property type="match status" value="1"/>
</dbReference>
<evidence type="ECO:0000259" key="11">
    <source>
        <dbReference type="Pfam" id="PF16699"/>
    </source>
</evidence>
<dbReference type="InterPro" id="IPR044633">
    <property type="entry name" value="CstF1-like"/>
</dbReference>
<dbReference type="InterPro" id="IPR020472">
    <property type="entry name" value="WD40_PAC1"/>
</dbReference>
<evidence type="ECO:0000256" key="2">
    <source>
        <dbReference type="ARBA" id="ARBA00022574"/>
    </source>
</evidence>
<evidence type="ECO:0000256" key="3">
    <source>
        <dbReference type="ARBA" id="ARBA00022664"/>
    </source>
</evidence>
<dbReference type="InterPro" id="IPR038184">
    <property type="entry name" value="CSTF1_dimer_sf"/>
</dbReference>
<dbReference type="GO" id="GO:0005848">
    <property type="term" value="C:mRNA cleavage stimulating factor complex"/>
    <property type="evidence" value="ECO:0007669"/>
    <property type="project" value="InterPro"/>
</dbReference>
<feature type="repeat" description="WD" evidence="10">
    <location>
        <begin position="216"/>
        <end position="257"/>
    </location>
</feature>
<dbReference type="GO" id="GO:0003723">
    <property type="term" value="F:RNA binding"/>
    <property type="evidence" value="ECO:0007669"/>
    <property type="project" value="TreeGrafter"/>
</dbReference>
<keyword evidence="4" id="KW-0677">Repeat</keyword>
<dbReference type="FunFam" id="2.130.10.10:FF:000089">
    <property type="entry name" value="Cleavage stimulation factor subunit 1"/>
    <property type="match status" value="1"/>
</dbReference>
<name>A0A7R9H7Z4_TIMCR</name>
<evidence type="ECO:0000256" key="6">
    <source>
        <dbReference type="ARBA" id="ARBA00029851"/>
    </source>
</evidence>
<evidence type="ECO:0000256" key="5">
    <source>
        <dbReference type="ARBA" id="ARBA00023242"/>
    </source>
</evidence>
<dbReference type="InterPro" id="IPR032028">
    <property type="entry name" value="CSTF1_dimer"/>
</dbReference>
<keyword evidence="5" id="KW-0539">Nucleus</keyword>
<comment type="subcellular location">
    <subcellularLocation>
        <location evidence="1">Nucleus</location>
    </subcellularLocation>
</comment>
<evidence type="ECO:0000256" key="10">
    <source>
        <dbReference type="PROSITE-ProRule" id="PRU00221"/>
    </source>
</evidence>
<evidence type="ECO:0000256" key="8">
    <source>
        <dbReference type="ARBA" id="ARBA00066148"/>
    </source>
</evidence>
<feature type="repeat" description="WD" evidence="10">
    <location>
        <begin position="305"/>
        <end position="346"/>
    </location>
</feature>
<dbReference type="FunFam" id="1.20.960.50:FF:000001">
    <property type="entry name" value="Cleavage stimulation factor subunit 1"/>
    <property type="match status" value="1"/>
</dbReference>
<dbReference type="Gene3D" id="1.20.960.50">
    <property type="entry name" value="Cleavage stimulation factor subunit 1, dimerisation domain"/>
    <property type="match status" value="1"/>
</dbReference>
<evidence type="ECO:0000256" key="4">
    <source>
        <dbReference type="ARBA" id="ARBA00022737"/>
    </source>
</evidence>
<comment type="function">
    <text evidence="7">One of the multiple factors required for polyadenylation and 3'-end cleavage of mammalian pre-mRNAs. May be responsible for the interaction of CSTF with other factors to form a stable complex on the pre-mRNA.</text>
</comment>
<dbReference type="Pfam" id="PF00400">
    <property type="entry name" value="WD40"/>
    <property type="match status" value="3"/>
</dbReference>
<reference evidence="12" key="1">
    <citation type="submission" date="2020-11" db="EMBL/GenBank/DDBJ databases">
        <authorList>
            <person name="Tran Van P."/>
        </authorList>
    </citation>
    <scope>NUCLEOTIDE SEQUENCE</scope>
</reference>
<dbReference type="PANTHER" id="PTHR44133">
    <property type="entry name" value="CLEAVAGE STIMULATION FACTOR SUBUNIT 1"/>
    <property type="match status" value="1"/>
</dbReference>
<gene>
    <name evidence="12" type="ORF">TCEB3V08_LOCUS10817</name>
</gene>
<feature type="domain" description="Cleavage stimulation factor subunit 1 dimerisation" evidence="11">
    <location>
        <begin position="27"/>
        <end position="82"/>
    </location>
</feature>
<dbReference type="AlphaFoldDB" id="A0A7R9H7Z4"/>
<dbReference type="Pfam" id="PF16699">
    <property type="entry name" value="CSTF1_dimer"/>
    <property type="match status" value="1"/>
</dbReference>
<dbReference type="CDD" id="cd00200">
    <property type="entry name" value="WD40"/>
    <property type="match status" value="1"/>
</dbReference>
<dbReference type="FunFam" id="2.130.10.10:FF:000064">
    <property type="entry name" value="Cleavage stimulation factor subunit 1"/>
    <property type="match status" value="1"/>
</dbReference>
<sequence>MSENAEKVDKTEKTEKIDIVQSVDQKNIIKCRELLYRLMISQLFYDGHQSLAVGLSAVAQADPPCPPSDRLLHVVLVGLQNEPDRQHKSTVVTTAGQEATLGPGLDLEYETDVDAMAPEPALYEIVDQFLLFLDLEYETDVDAMAPEPALYETAYVTSHKGNCRAGAFSQDGQLIATGSVDASIKILDVDRMLAKSAPDGAEPSGDSQGHPVIRTLYDHLEEVTCLEFHPREPILVSGSRDFTIKLFDYSKTSVKKAFRTITDSDQIRCMSFHPTGNYLIVGTNHPVIRLYDVMSAQCFVCSIPSHQHTGVVTSLKYSLDGKVYASSSRDGSIKLWDGISNRCINTFHKAHDGAEVCSVRFTRNGKYLLSSGKDSLIKLWELSTSRCLIAYTGAGTTGKQEHRAQAVFNHTEDYVLFPDEATTSLCAWNSRNASRKQLLSLGHNGPVRLIVHSPTAPAFLTCSDDFRARFWFRRMPMH</sequence>
<feature type="repeat" description="WD" evidence="10">
    <location>
        <begin position="156"/>
        <end position="190"/>
    </location>
</feature>
<dbReference type="InterPro" id="IPR015943">
    <property type="entry name" value="WD40/YVTN_repeat-like_dom_sf"/>
</dbReference>
<dbReference type="Pfam" id="PF23410">
    <property type="entry name" value="Beta-prop_VPS8"/>
    <property type="match status" value="1"/>
</dbReference>
<dbReference type="PROSITE" id="PS00678">
    <property type="entry name" value="WD_REPEATS_1"/>
    <property type="match status" value="1"/>
</dbReference>
<dbReference type="InterPro" id="IPR036322">
    <property type="entry name" value="WD40_repeat_dom_sf"/>
</dbReference>
<dbReference type="SMART" id="SM00320">
    <property type="entry name" value="WD40"/>
    <property type="match status" value="6"/>
</dbReference>
<evidence type="ECO:0000313" key="12">
    <source>
        <dbReference type="EMBL" id="CAD7411160.1"/>
    </source>
</evidence>
<dbReference type="PROSITE" id="PS50082">
    <property type="entry name" value="WD_REPEATS_2"/>
    <property type="match status" value="4"/>
</dbReference>
<accession>A0A7R9H7Z4</accession>
<evidence type="ECO:0000256" key="1">
    <source>
        <dbReference type="ARBA" id="ARBA00004123"/>
    </source>
</evidence>
<dbReference type="PRINTS" id="PR00320">
    <property type="entry name" value="GPROTEINBRPT"/>
</dbReference>
<feature type="repeat" description="WD" evidence="10">
    <location>
        <begin position="356"/>
        <end position="390"/>
    </location>
</feature>
<dbReference type="Gene3D" id="2.130.10.10">
    <property type="entry name" value="YVTN repeat-like/Quinoprotein amine dehydrogenase"/>
    <property type="match status" value="2"/>
</dbReference>
<protein>
    <recommendedName>
        <fullName evidence="9">Cleavage stimulation factor subunit 1</fullName>
    </recommendedName>
    <alternativeName>
        <fullName evidence="6">Cleavage stimulation factor 50 kDa subunit</fullName>
    </alternativeName>
</protein>
<evidence type="ECO:0000256" key="7">
    <source>
        <dbReference type="ARBA" id="ARBA00058408"/>
    </source>
</evidence>
<proteinExistence type="predicted"/>
<dbReference type="InterPro" id="IPR019775">
    <property type="entry name" value="WD40_repeat_CS"/>
</dbReference>
<keyword evidence="2 10" id="KW-0853">WD repeat</keyword>
<dbReference type="PANTHER" id="PTHR44133:SF2">
    <property type="entry name" value="CLEAVAGE STIMULATION FACTOR SUBUNIT 1"/>
    <property type="match status" value="1"/>
</dbReference>
<evidence type="ECO:0000256" key="9">
    <source>
        <dbReference type="ARBA" id="ARBA00074323"/>
    </source>
</evidence>
<dbReference type="InterPro" id="IPR001680">
    <property type="entry name" value="WD40_rpt"/>
</dbReference>
<keyword evidence="3" id="KW-0507">mRNA processing</keyword>
<dbReference type="PROSITE" id="PS50294">
    <property type="entry name" value="WD_REPEATS_REGION"/>
    <property type="match status" value="3"/>
</dbReference>